<protein>
    <recommendedName>
        <fullName evidence="6">Pumilio homology domain family member 3</fullName>
    </recommendedName>
</protein>
<dbReference type="CDD" id="cd07920">
    <property type="entry name" value="Pumilio"/>
    <property type="match status" value="1"/>
</dbReference>
<evidence type="ECO:0000256" key="1">
    <source>
        <dbReference type="ARBA" id="ARBA00004496"/>
    </source>
</evidence>
<dbReference type="InterPro" id="IPR001313">
    <property type="entry name" value="Pumilio_RNA-bd_rpt"/>
</dbReference>
<evidence type="ECO:0000256" key="2">
    <source>
        <dbReference type="ARBA" id="ARBA00022490"/>
    </source>
</evidence>
<evidence type="ECO:0000256" key="6">
    <source>
        <dbReference type="ARBA" id="ARBA00081811"/>
    </source>
</evidence>
<dbReference type="SMART" id="SM00025">
    <property type="entry name" value="Pumilio"/>
    <property type="match status" value="8"/>
</dbReference>
<dbReference type="PANTHER" id="PTHR12537:SF12">
    <property type="entry name" value="MATERNAL PROTEIN PUMILIO"/>
    <property type="match status" value="1"/>
</dbReference>
<evidence type="ECO:0000259" key="9">
    <source>
        <dbReference type="PROSITE" id="PS50303"/>
    </source>
</evidence>
<accession>A0AAV5RVP3</accession>
<dbReference type="EMBL" id="BTGD01000005">
    <property type="protein sequence ID" value="GMM55515.1"/>
    <property type="molecule type" value="Genomic_DNA"/>
</dbReference>
<keyword evidence="11" id="KW-1185">Reference proteome</keyword>
<feature type="repeat" description="Pumilio" evidence="7">
    <location>
        <begin position="675"/>
        <end position="710"/>
    </location>
</feature>
<comment type="subcellular location">
    <subcellularLocation>
        <location evidence="1">Cytoplasm</location>
    </subcellularLocation>
</comment>
<evidence type="ECO:0000256" key="3">
    <source>
        <dbReference type="ARBA" id="ARBA00022737"/>
    </source>
</evidence>
<dbReference type="InterPro" id="IPR016024">
    <property type="entry name" value="ARM-type_fold"/>
</dbReference>
<keyword evidence="2" id="KW-0963">Cytoplasm</keyword>
<dbReference type="PROSITE" id="PS50303">
    <property type="entry name" value="PUM_HD"/>
    <property type="match status" value="1"/>
</dbReference>
<keyword evidence="4" id="KW-0694">RNA-binding</keyword>
<evidence type="ECO:0000313" key="11">
    <source>
        <dbReference type="Proteomes" id="UP001377567"/>
    </source>
</evidence>
<organism evidence="10 11">
    <name type="scientific">Maudiozyma humilis</name>
    <name type="common">Sour dough yeast</name>
    <name type="synonym">Kazachstania humilis</name>
    <dbReference type="NCBI Taxonomy" id="51915"/>
    <lineage>
        <taxon>Eukaryota</taxon>
        <taxon>Fungi</taxon>
        <taxon>Dikarya</taxon>
        <taxon>Ascomycota</taxon>
        <taxon>Saccharomycotina</taxon>
        <taxon>Saccharomycetes</taxon>
        <taxon>Saccharomycetales</taxon>
        <taxon>Saccharomycetaceae</taxon>
        <taxon>Maudiozyma</taxon>
    </lineage>
</organism>
<evidence type="ECO:0000256" key="7">
    <source>
        <dbReference type="PROSITE-ProRule" id="PRU00317"/>
    </source>
</evidence>
<evidence type="ECO:0000256" key="8">
    <source>
        <dbReference type="SAM" id="MobiDB-lite"/>
    </source>
</evidence>
<reference evidence="10 11" key="1">
    <citation type="journal article" date="2023" name="Elife">
        <title>Identification of key yeast species and microbe-microbe interactions impacting larval growth of Drosophila in the wild.</title>
        <authorList>
            <person name="Mure A."/>
            <person name="Sugiura Y."/>
            <person name="Maeda R."/>
            <person name="Honda K."/>
            <person name="Sakurai N."/>
            <person name="Takahashi Y."/>
            <person name="Watada M."/>
            <person name="Katoh T."/>
            <person name="Gotoh A."/>
            <person name="Gotoh Y."/>
            <person name="Taniguchi I."/>
            <person name="Nakamura K."/>
            <person name="Hayashi T."/>
            <person name="Katayama T."/>
            <person name="Uemura T."/>
            <person name="Hattori Y."/>
        </authorList>
    </citation>
    <scope>NUCLEOTIDE SEQUENCE [LARGE SCALE GENOMIC DNA]</scope>
    <source>
        <strain evidence="10 11">KH-74</strain>
    </source>
</reference>
<gene>
    <name evidence="10" type="ORF">DAKH74_021310</name>
</gene>
<comment type="caution">
    <text evidence="10">The sequence shown here is derived from an EMBL/GenBank/DDBJ whole genome shotgun (WGS) entry which is preliminary data.</text>
</comment>
<comment type="similarity">
    <text evidence="5">Belongs to the PUF3 family.</text>
</comment>
<feature type="compositionally biased region" description="Polar residues" evidence="8">
    <location>
        <begin position="10"/>
        <end position="31"/>
    </location>
</feature>
<feature type="compositionally biased region" description="Low complexity" evidence="8">
    <location>
        <begin position="453"/>
        <end position="476"/>
    </location>
</feature>
<dbReference type="SUPFAM" id="SSF48371">
    <property type="entry name" value="ARM repeat"/>
    <property type="match status" value="1"/>
</dbReference>
<dbReference type="Gene3D" id="1.25.10.10">
    <property type="entry name" value="Leucine-rich Repeat Variant"/>
    <property type="match status" value="1"/>
</dbReference>
<feature type="repeat" description="Pumilio" evidence="7">
    <location>
        <begin position="711"/>
        <end position="746"/>
    </location>
</feature>
<feature type="repeat" description="Pumilio" evidence="7">
    <location>
        <begin position="603"/>
        <end position="638"/>
    </location>
</feature>
<feature type="repeat" description="Pumilio" evidence="7">
    <location>
        <begin position="754"/>
        <end position="790"/>
    </location>
</feature>
<feature type="repeat" description="Pumilio" evidence="7">
    <location>
        <begin position="639"/>
        <end position="674"/>
    </location>
</feature>
<feature type="region of interest" description="Disordered" evidence="8">
    <location>
        <begin position="1"/>
        <end position="48"/>
    </location>
</feature>
<feature type="region of interest" description="Disordered" evidence="8">
    <location>
        <begin position="275"/>
        <end position="303"/>
    </location>
</feature>
<name>A0AAV5RVP3_MAUHU</name>
<feature type="compositionally biased region" description="Basic residues" evidence="8">
    <location>
        <begin position="417"/>
        <end position="426"/>
    </location>
</feature>
<dbReference type="GO" id="GO:0003730">
    <property type="term" value="F:mRNA 3'-UTR binding"/>
    <property type="evidence" value="ECO:0007669"/>
    <property type="project" value="TreeGrafter"/>
</dbReference>
<evidence type="ECO:0000256" key="5">
    <source>
        <dbReference type="ARBA" id="ARBA00060736"/>
    </source>
</evidence>
<dbReference type="Pfam" id="PF00806">
    <property type="entry name" value="PUF"/>
    <property type="match status" value="8"/>
</dbReference>
<feature type="repeat" description="Pumilio" evidence="7">
    <location>
        <begin position="567"/>
        <end position="602"/>
    </location>
</feature>
<dbReference type="PROSITE" id="PS50302">
    <property type="entry name" value="PUM"/>
    <property type="match status" value="8"/>
</dbReference>
<dbReference type="AlphaFoldDB" id="A0AAV5RVP3"/>
<evidence type="ECO:0000256" key="4">
    <source>
        <dbReference type="ARBA" id="ARBA00022884"/>
    </source>
</evidence>
<dbReference type="Proteomes" id="UP001377567">
    <property type="component" value="Unassembled WGS sequence"/>
</dbReference>
<dbReference type="PANTHER" id="PTHR12537">
    <property type="entry name" value="RNA BINDING PROTEIN PUMILIO-RELATED"/>
    <property type="match status" value="1"/>
</dbReference>
<feature type="repeat" description="Pumilio" evidence="7">
    <location>
        <begin position="802"/>
        <end position="839"/>
    </location>
</feature>
<dbReference type="GO" id="GO:0005737">
    <property type="term" value="C:cytoplasm"/>
    <property type="evidence" value="ECO:0007669"/>
    <property type="project" value="UniProtKB-SubCell"/>
</dbReference>
<feature type="repeat" description="Pumilio" evidence="7">
    <location>
        <begin position="531"/>
        <end position="566"/>
    </location>
</feature>
<dbReference type="FunFam" id="1.25.10.10:FF:000004">
    <property type="entry name" value="Pumilio homolog 1 isoform 2"/>
    <property type="match status" value="1"/>
</dbReference>
<dbReference type="GO" id="GO:0000288">
    <property type="term" value="P:nuclear-transcribed mRNA catabolic process, deadenylation-dependent decay"/>
    <property type="evidence" value="ECO:0007669"/>
    <property type="project" value="TreeGrafter"/>
</dbReference>
<feature type="region of interest" description="Disordered" evidence="8">
    <location>
        <begin position="385"/>
        <end position="498"/>
    </location>
</feature>
<feature type="region of interest" description="Disordered" evidence="8">
    <location>
        <begin position="71"/>
        <end position="92"/>
    </location>
</feature>
<evidence type="ECO:0000313" key="10">
    <source>
        <dbReference type="EMBL" id="GMM55515.1"/>
    </source>
</evidence>
<feature type="domain" description="PUM-HD" evidence="9">
    <location>
        <begin position="500"/>
        <end position="866"/>
    </location>
</feature>
<dbReference type="InterPro" id="IPR033712">
    <property type="entry name" value="Pumilio_RNA-bd"/>
</dbReference>
<proteinExistence type="inferred from homology"/>
<dbReference type="InterPro" id="IPR011989">
    <property type="entry name" value="ARM-like"/>
</dbReference>
<sequence length="874" mass="94435">MPQDTHPSDTHASPHNTQEINNNHPSVFSSPPSDPWLSIAPSHSHSNSNMDAELASIVSSLSALSNPSNTLTPGANVYPQGTTTSTNQLGGFRRNSFTASDIDSDIALSNAAAMSALSVGASANMDASPLIQRSTQSIGTAPPYTSNMFNINYKLLQGQGQQQQHAHMHTAPDAKSVGFALGPQSVQYRAAPQQYSQSVAGPFLQGYAQSQASRGGATGTGFFQQLGQSLVEGTMQLEQGASMSTSAASANASASVSASATTPAAFPGDEYVDYNSSGTAPNDTGLYSGPAPNDTGLYSGPAPNDTGLYSAPAQDMFYNAPANMMYSPDAPAFKPAQAPGVPMFYPPPGAVPQAFYQGEVPQGPGDAQLPLHSPLQSPQNMNMHPRNPYIYMQAPQMGSPPMNPEEQPADHAPTAKAKTHGKHRKNQAGPQANPYLDQQKQKTPHSKGGSGGSAAPPGGSPFSSKNSSHSSTSVSSDPEVPAPAAPSSKKKGANAQGGYHRSALLEDIRNYASNNGASAQGDGAKTYHLKDILGHTLEFCKDQYGSRFIQKELATASSSEREVLFNEIRDHAIMLSNDVFGNYVIQKFFEYGSTTQKDILVDQFRGNMKELSMQMYACRVIQKALEFISPTQRIELVDELKHCVLKMIKDQNGNHVIQKAIETIPIDLLPFVLKSLIGHIYHLSTHSYGCRVIQRLLEFGSEDDQRTILSELKDFIPYLIQDQYGNYVIQYILQHGSDRGSSDILRQTKQDVIDIISENVIEFSKHKFASNVVEKAVLYGTKEQKTLIISKILPRDKEHAMNLEDNAPMILMMRDQFANYVVQKLVTVTEGDGKKLIVIAIRAYLDKLNKSNSLGNRHLASVEKLAALVESVEI</sequence>
<keyword evidence="3" id="KW-0677">Repeat</keyword>
<dbReference type="InterPro" id="IPR033133">
    <property type="entry name" value="PUM-HD"/>
</dbReference>